<feature type="region of interest" description="Disordered" evidence="1">
    <location>
        <begin position="1"/>
        <end position="47"/>
    </location>
</feature>
<feature type="compositionally biased region" description="Basic residues" evidence="1">
    <location>
        <begin position="36"/>
        <end position="47"/>
    </location>
</feature>
<feature type="compositionally biased region" description="Basic and acidic residues" evidence="1">
    <location>
        <begin position="1"/>
        <end position="12"/>
    </location>
</feature>
<feature type="compositionally biased region" description="Basic residues" evidence="1">
    <location>
        <begin position="13"/>
        <end position="28"/>
    </location>
</feature>
<organism evidence="2">
    <name type="scientific">uncultured Solirubrobacteraceae bacterium</name>
    <dbReference type="NCBI Taxonomy" id="1162706"/>
    <lineage>
        <taxon>Bacteria</taxon>
        <taxon>Bacillati</taxon>
        <taxon>Actinomycetota</taxon>
        <taxon>Thermoleophilia</taxon>
        <taxon>Solirubrobacterales</taxon>
        <taxon>Solirubrobacteraceae</taxon>
        <taxon>environmental samples</taxon>
    </lineage>
</organism>
<sequence length="47" mass="5634">RRASHHLREGRPPRIRRAGQRRRPRAHRTSAQAGARRPRREHRSPLL</sequence>
<feature type="non-terminal residue" evidence="2">
    <location>
        <position position="47"/>
    </location>
</feature>
<evidence type="ECO:0000313" key="2">
    <source>
        <dbReference type="EMBL" id="CAA9477991.1"/>
    </source>
</evidence>
<protein>
    <submittedName>
        <fullName evidence="2">Uncharacterized protein</fullName>
    </submittedName>
</protein>
<name>A0A6J4RN80_9ACTN</name>
<evidence type="ECO:0000256" key="1">
    <source>
        <dbReference type="SAM" id="MobiDB-lite"/>
    </source>
</evidence>
<dbReference type="AlphaFoldDB" id="A0A6J4RN80"/>
<proteinExistence type="predicted"/>
<gene>
    <name evidence="2" type="ORF">AVDCRST_MAG65-1268</name>
</gene>
<dbReference type="EMBL" id="CADCVL010000214">
    <property type="protein sequence ID" value="CAA9477991.1"/>
    <property type="molecule type" value="Genomic_DNA"/>
</dbReference>
<feature type="non-terminal residue" evidence="2">
    <location>
        <position position="1"/>
    </location>
</feature>
<accession>A0A6J4RN80</accession>
<reference evidence="2" key="1">
    <citation type="submission" date="2020-02" db="EMBL/GenBank/DDBJ databases">
        <authorList>
            <person name="Meier V. D."/>
        </authorList>
    </citation>
    <scope>NUCLEOTIDE SEQUENCE</scope>
    <source>
        <strain evidence="2">AVDCRST_MAG65</strain>
    </source>
</reference>